<sequence length="103" mass="12116">MAVTLSLFQRYTIARQLMKRLAERYGHDDNRVLCQSVKVDKLVVALYRSKITKKVILYEKNSKTGAELPQKAVPNQQRAKRWKRQIRCKQACEEKQTLLVHCQ</sequence>
<dbReference type="GO" id="GO:0046983">
    <property type="term" value="F:protein dimerization activity"/>
    <property type="evidence" value="ECO:0007669"/>
    <property type="project" value="InterPro"/>
</dbReference>
<keyword evidence="2" id="KW-1185">Reference proteome</keyword>
<evidence type="ECO:0000313" key="2">
    <source>
        <dbReference type="Proteomes" id="UP000008550"/>
    </source>
</evidence>
<dbReference type="HOGENOM" id="CLU_2259891_0_0_9"/>
<dbReference type="KEGG" id="hmo:HM1_1282"/>
<name>B0TGX0_HELMI</name>
<dbReference type="AlphaFoldDB" id="B0TGX0"/>
<evidence type="ECO:0000313" key="1">
    <source>
        <dbReference type="EMBL" id="ABZ83295.1"/>
    </source>
</evidence>
<dbReference type="Proteomes" id="UP000008550">
    <property type="component" value="Chromosome"/>
</dbReference>
<dbReference type="Gene3D" id="4.10.280.10">
    <property type="entry name" value="Helix-loop-helix DNA-binding domain"/>
    <property type="match status" value="1"/>
</dbReference>
<accession>B0TGX0</accession>
<dbReference type="InterPro" id="IPR037208">
    <property type="entry name" value="Spo0E-like_sf"/>
</dbReference>
<gene>
    <name evidence="1" type="ORF">HM1_1282</name>
</gene>
<dbReference type="InterPro" id="IPR036638">
    <property type="entry name" value="HLH_DNA-bd_sf"/>
</dbReference>
<dbReference type="RefSeq" id="WP_012281829.1">
    <property type="nucleotide sequence ID" value="NC_010337.2"/>
</dbReference>
<dbReference type="GO" id="GO:0043937">
    <property type="term" value="P:regulation of sporulation"/>
    <property type="evidence" value="ECO:0007669"/>
    <property type="project" value="InterPro"/>
</dbReference>
<dbReference type="EMBL" id="CP000930">
    <property type="protein sequence ID" value="ABZ83295.1"/>
    <property type="molecule type" value="Genomic_DNA"/>
</dbReference>
<organism evidence="1 2">
    <name type="scientific">Heliobacterium modesticaldum (strain ATCC 51547 / Ice1)</name>
    <dbReference type="NCBI Taxonomy" id="498761"/>
    <lineage>
        <taxon>Bacteria</taxon>
        <taxon>Bacillati</taxon>
        <taxon>Bacillota</taxon>
        <taxon>Clostridia</taxon>
        <taxon>Eubacteriales</taxon>
        <taxon>Heliobacteriaceae</taxon>
        <taxon>Heliomicrobium</taxon>
    </lineage>
</organism>
<reference evidence="1 2" key="1">
    <citation type="journal article" date="2008" name="J. Bacteriol.">
        <title>The genome of Heliobacterium modesticaldum, a phototrophic representative of the Firmicutes containing the simplest photosynthetic apparatus.</title>
        <authorList>
            <person name="Sattley W.M."/>
            <person name="Madigan M.T."/>
            <person name="Swingley W.D."/>
            <person name="Cheung P.C."/>
            <person name="Clocksin K.M."/>
            <person name="Conrad A.L."/>
            <person name="Dejesa L.C."/>
            <person name="Honchak B.M."/>
            <person name="Jung D.O."/>
            <person name="Karbach L.E."/>
            <person name="Kurdoglu A."/>
            <person name="Lahiri S."/>
            <person name="Mastrian S.D."/>
            <person name="Page L.E."/>
            <person name="Taylor H.L."/>
            <person name="Wang Z.T."/>
            <person name="Raymond J."/>
            <person name="Chen M."/>
            <person name="Blankenship R.E."/>
            <person name="Touchman J.W."/>
        </authorList>
    </citation>
    <scope>NUCLEOTIDE SEQUENCE [LARGE SCALE GENOMIC DNA]</scope>
    <source>
        <strain evidence="2">ATCC 51547 / Ice1</strain>
    </source>
</reference>
<protein>
    <submittedName>
        <fullName evidence="1">Uncharacterized protein</fullName>
    </submittedName>
</protein>
<dbReference type="SUPFAM" id="SSF140500">
    <property type="entry name" value="BAS1536-like"/>
    <property type="match status" value="1"/>
</dbReference>
<proteinExistence type="predicted"/>